<comment type="similarity">
    <text evidence="1 2">Belongs to the glycosyl hydrolase 31 family.</text>
</comment>
<dbReference type="Gene3D" id="2.60.40.1760">
    <property type="entry name" value="glycosyl hydrolase (family 31)"/>
    <property type="match status" value="1"/>
</dbReference>
<dbReference type="OrthoDB" id="176168at2"/>
<dbReference type="EMBL" id="VUMX01000010">
    <property type="protein sequence ID" value="MST86986.1"/>
    <property type="molecule type" value="Genomic_DNA"/>
</dbReference>
<dbReference type="Gene3D" id="2.60.120.260">
    <property type="entry name" value="Galactose-binding domain-like"/>
    <property type="match status" value="1"/>
</dbReference>
<dbReference type="InterPro" id="IPR000421">
    <property type="entry name" value="FA58C"/>
</dbReference>
<dbReference type="InterPro" id="IPR008979">
    <property type="entry name" value="Galactose-bd-like_sf"/>
</dbReference>
<name>A0A6A8MDW8_9LACO</name>
<dbReference type="SUPFAM" id="SSF51011">
    <property type="entry name" value="Glycosyl hydrolase domain"/>
    <property type="match status" value="1"/>
</dbReference>
<dbReference type="InterPro" id="IPR000322">
    <property type="entry name" value="Glyco_hydro_31_TIM"/>
</dbReference>
<reference evidence="6 7" key="1">
    <citation type="submission" date="2019-08" db="EMBL/GenBank/DDBJ databases">
        <title>In-depth cultivation of the pig gut microbiome towards novel bacterial diversity and tailored functional studies.</title>
        <authorList>
            <person name="Wylensek D."/>
            <person name="Hitch T.C.A."/>
            <person name="Clavel T."/>
        </authorList>
    </citation>
    <scope>NUCLEOTIDE SEQUENCE [LARGE SCALE GENOMIC DNA]</scope>
    <source>
        <strain evidence="6 7">Bifido-178-WT-2B</strain>
    </source>
</reference>
<dbReference type="Pfam" id="PF01055">
    <property type="entry name" value="Glyco_hydro_31_2nd"/>
    <property type="match status" value="1"/>
</dbReference>
<dbReference type="CDD" id="cd00063">
    <property type="entry name" value="FN3"/>
    <property type="match status" value="1"/>
</dbReference>
<dbReference type="SUPFAM" id="SSF49785">
    <property type="entry name" value="Galactose-binding domain-like"/>
    <property type="match status" value="1"/>
</dbReference>
<organism evidence="6 7">
    <name type="scientific">Lactobacillus porci</name>
    <dbReference type="NCBI Taxonomy" id="2012477"/>
    <lineage>
        <taxon>Bacteria</taxon>
        <taxon>Bacillati</taxon>
        <taxon>Bacillota</taxon>
        <taxon>Bacilli</taxon>
        <taxon>Lactobacillales</taxon>
        <taxon>Lactobacillaceae</taxon>
        <taxon>Lactobacillus</taxon>
    </lineage>
</organism>
<gene>
    <name evidence="6" type="ORF">FYJ62_04880</name>
</gene>
<dbReference type="AlphaFoldDB" id="A0A6A8MDW8"/>
<protein>
    <submittedName>
        <fullName evidence="6">Alpha-glucosidase</fullName>
    </submittedName>
</protein>
<dbReference type="GO" id="GO:0005975">
    <property type="term" value="P:carbohydrate metabolic process"/>
    <property type="evidence" value="ECO:0007669"/>
    <property type="project" value="InterPro"/>
</dbReference>
<dbReference type="InterPro" id="IPR011013">
    <property type="entry name" value="Gal_mutarotase_sf_dom"/>
</dbReference>
<dbReference type="SUPFAM" id="SSF51445">
    <property type="entry name" value="(Trans)glycosidases"/>
    <property type="match status" value="1"/>
</dbReference>
<dbReference type="RefSeq" id="WP_154548306.1">
    <property type="nucleotide sequence ID" value="NZ_VUMX01000010.1"/>
</dbReference>
<keyword evidence="2" id="KW-0326">Glycosidase</keyword>
<dbReference type="GO" id="GO:0004553">
    <property type="term" value="F:hydrolase activity, hydrolyzing O-glycosyl compounds"/>
    <property type="evidence" value="ECO:0007669"/>
    <property type="project" value="InterPro"/>
</dbReference>
<dbReference type="Proteomes" id="UP000438120">
    <property type="component" value="Unassembled WGS sequence"/>
</dbReference>
<proteinExistence type="inferred from homology"/>
<evidence type="ECO:0000259" key="3">
    <source>
        <dbReference type="Pfam" id="PF00754"/>
    </source>
</evidence>
<dbReference type="Pfam" id="PF21365">
    <property type="entry name" value="Glyco_hydro_31_3rd"/>
    <property type="match status" value="1"/>
</dbReference>
<comment type="caution">
    <text evidence="6">The sequence shown here is derived from an EMBL/GenBank/DDBJ whole genome shotgun (WGS) entry which is preliminary data.</text>
</comment>
<dbReference type="PANTHER" id="PTHR43863">
    <property type="entry name" value="HYDROLASE, PUTATIVE (AFU_ORTHOLOGUE AFUA_1G03140)-RELATED"/>
    <property type="match status" value="1"/>
</dbReference>
<evidence type="ECO:0000256" key="1">
    <source>
        <dbReference type="ARBA" id="ARBA00007806"/>
    </source>
</evidence>
<feature type="domain" description="Glycoside hydrolase family 31 TIM barrel" evidence="4">
    <location>
        <begin position="380"/>
        <end position="509"/>
    </location>
</feature>
<dbReference type="PANTHER" id="PTHR43863:SF2">
    <property type="entry name" value="MALTASE-GLUCOAMYLASE"/>
    <property type="match status" value="1"/>
</dbReference>
<evidence type="ECO:0000259" key="5">
    <source>
        <dbReference type="Pfam" id="PF21365"/>
    </source>
</evidence>
<accession>A0A6A8MDW8</accession>
<evidence type="ECO:0000313" key="6">
    <source>
        <dbReference type="EMBL" id="MST86986.1"/>
    </source>
</evidence>
<dbReference type="InterPro" id="IPR051816">
    <property type="entry name" value="Glycosyl_Hydrolase_31"/>
</dbReference>
<dbReference type="InterPro" id="IPR048395">
    <property type="entry name" value="Glyco_hydro_31_C"/>
</dbReference>
<dbReference type="InterPro" id="IPR013780">
    <property type="entry name" value="Glyco_hydro_b"/>
</dbReference>
<dbReference type="GO" id="GO:0030246">
    <property type="term" value="F:carbohydrate binding"/>
    <property type="evidence" value="ECO:0007669"/>
    <property type="project" value="InterPro"/>
</dbReference>
<evidence type="ECO:0000259" key="4">
    <source>
        <dbReference type="Pfam" id="PF01055"/>
    </source>
</evidence>
<dbReference type="Pfam" id="PF00754">
    <property type="entry name" value="F5_F8_type_C"/>
    <property type="match status" value="1"/>
</dbReference>
<dbReference type="CDD" id="cd14752">
    <property type="entry name" value="GH31_N"/>
    <property type="match status" value="1"/>
</dbReference>
<dbReference type="SUPFAM" id="SSF74650">
    <property type="entry name" value="Galactose mutarotase-like"/>
    <property type="match status" value="1"/>
</dbReference>
<dbReference type="InterPro" id="IPR003961">
    <property type="entry name" value="FN3_dom"/>
</dbReference>
<keyword evidence="2" id="KW-0378">Hydrolase</keyword>
<dbReference type="Gene3D" id="3.20.20.80">
    <property type="entry name" value="Glycosidases"/>
    <property type="match status" value="1"/>
</dbReference>
<feature type="domain" description="Glycosyl hydrolase family 31 C-terminal" evidence="5">
    <location>
        <begin position="516"/>
        <end position="612"/>
    </location>
</feature>
<feature type="domain" description="F5/8 type C" evidence="3">
    <location>
        <begin position="873"/>
        <end position="989"/>
    </location>
</feature>
<sequence>MTADLQNSRHQLGRLVGVNKRENYYELHYATGEIARVYLIANGIFRYWLDPSQEFAETDDMLVHGIQPDPQCFARATAHATSDMFIINAGSCKLIFQQKTSLFSIFDEAVHRTRLAQAAPLELSGKHAIEVLKQNQNEYYYGGGVQNGHFCHKGDKLLVKTDGITGKDGVLAGVPFFWTNAGFGELRNTKSKGIYDFSASHGQAALLRHRSPVFDAFYIIGNSPQEILNKYYSLTGKPLMLPKYALGLGHLGNFIDPIWTAAKGKKHDAIRFEDNSYYSRGDADGKELTYHASLNGEDKYQFSARAMIDRYHRWDFPLDWLIPNYEAKQEADHDSYAAFASYAKEQGVHPGFWTEDDLTPPNHSESLAIDNPEADLNEARENLVKENPKQKPLVLVRDSLRPFQSEAVLAYGDIGGDWTAIKTQVATLLGAGLSGLPFLGAAVNGKIGGDNAQMAIRDLEWKVFTPLLFVMDDQSRFSKTPFAYNNKISKIMQAYLRLRKRLLPYLYNLARQAQDGESLVRPLFMEFPHEQICYGSSFGDEFMLGPQILVAPIVSGKADSQGVSVRDHIYLPDKQTIWIDLFTGERLMGGRVYNRRKYPLWQLPVFVRGGSIFDLGDRNFVFYPQGDSTYVSYNDDDLQDYRHNWATTTIRTHLAESSLKIIIEPTTGYYPDLAIKQGATLKVFCDHHPEEIHLSVDGESSKLEEYGTPETLARAKEGYYYDNKFSWTPEFTDLGAGPRKALIIKLAERDIKQSKIELSISNFHFANEQLVHQITDAALRLPGRFELDSSKTSAHSLTVKWNQRTPMVQIEVNGLLYTGIPGNIFTFTDLAANKDYKLRLRYESGYKVSEWSDFIQAKTKRDPSDYIITGVKAAASAASRPGHPVKYLLDKREATDWQTAQTPTAEEPVTLTFAFPQQVELSKLIYVPRALDKEGRPLKMRVEVSTDGLTFNPYGGDYEFNADCKNKVIGLRGVSAQAIRLSVLEATGTGLGASSINFYRPIQN</sequence>
<evidence type="ECO:0000256" key="2">
    <source>
        <dbReference type="RuleBase" id="RU361185"/>
    </source>
</evidence>
<evidence type="ECO:0000313" key="7">
    <source>
        <dbReference type="Proteomes" id="UP000438120"/>
    </source>
</evidence>
<keyword evidence="7" id="KW-1185">Reference proteome</keyword>
<dbReference type="InterPro" id="IPR017853">
    <property type="entry name" value="GH"/>
</dbReference>
<dbReference type="Gene3D" id="2.60.40.1180">
    <property type="entry name" value="Golgi alpha-mannosidase II"/>
    <property type="match status" value="1"/>
</dbReference>